<dbReference type="Pfam" id="PF01517">
    <property type="entry name" value="HDV_ag"/>
    <property type="match status" value="1"/>
</dbReference>
<dbReference type="InterPro" id="IPR002506">
    <property type="entry name" value="HDV_ag"/>
</dbReference>
<evidence type="ECO:0000313" key="2">
    <source>
        <dbReference type="EMBL" id="UUW06606.1"/>
    </source>
</evidence>
<dbReference type="SUPFAM" id="SSF58108">
    <property type="entry name" value="Oligomerization domain of hepatitis delta antigen"/>
    <property type="match status" value="1"/>
</dbReference>
<keyword evidence="3" id="KW-1185">Reference proteome</keyword>
<evidence type="ECO:0000256" key="1">
    <source>
        <dbReference type="SAM" id="MobiDB-lite"/>
    </source>
</evidence>
<feature type="compositionally biased region" description="Pro residues" evidence="1">
    <location>
        <begin position="129"/>
        <end position="138"/>
    </location>
</feature>
<evidence type="ECO:0000313" key="3">
    <source>
        <dbReference type="Proteomes" id="UP001251257"/>
    </source>
</evidence>
<feature type="compositionally biased region" description="Low complexity" evidence="1">
    <location>
        <begin position="88"/>
        <end position="103"/>
    </location>
</feature>
<feature type="region of interest" description="Disordered" evidence="1">
    <location>
        <begin position="54"/>
        <end position="195"/>
    </location>
</feature>
<protein>
    <submittedName>
        <fullName evidence="2">HDVAg-like protein</fullName>
    </submittedName>
</protein>
<dbReference type="Gene3D" id="4.10.220.40">
    <property type="entry name" value="Delta antigen, N-terminal"/>
    <property type="match status" value="1"/>
</dbReference>
<name>A0ABY5P2I3_9VIRU</name>
<reference evidence="2 3" key="1">
    <citation type="journal article" date="2022" name="Viruses">
        <title>Virome of Three Termite Species from Southern Vietnam.</title>
        <authorList>
            <person name="Litov A.G."/>
            <person name="Zueva A.I."/>
            <person name="Tiunov A.V."/>
            <person name="Van Thinh N."/>
            <person name="Belyaeva N.V."/>
            <person name="Karganova G.G."/>
        </authorList>
    </citation>
    <scope>NUCLEOTIDE SEQUENCE [LARGE SCALE GENOMIC DNA]</scope>
    <source>
        <strain evidence="2">Hdv-like</strain>
    </source>
</reference>
<dbReference type="Proteomes" id="UP001251257">
    <property type="component" value="Segment"/>
</dbReference>
<dbReference type="InterPro" id="IPR027403">
    <property type="entry name" value="Delta_antigen_N"/>
</dbReference>
<dbReference type="EMBL" id="ON082765">
    <property type="protein sequence ID" value="UUW06606.1"/>
    <property type="molecule type" value="Genomic_DNA"/>
</dbReference>
<proteinExistence type="predicted"/>
<organism evidence="2 3">
    <name type="scientific">Cat Tien Odontotermes delta-like virus</name>
    <dbReference type="NCBI Taxonomy" id="2952747"/>
    <lineage>
        <taxon>Viruses</taxon>
        <taxon>Ribozyviria</taxon>
        <taxon>Kolmioviridae</taxon>
        <taxon>Donvirus</taxon>
        <taxon>Donvirus odontotermitis</taxon>
    </lineage>
</organism>
<sequence length="195" mass="21724">MEGAKRELPNDGGTSERFLLEWLEARRRVRSCLQRLREAQERVRLLERDHAWLGSFKGTLRKRDGESFDIPEGPRKTKRAQNSEGGDAVPSTSAAPPSQPQSAPDRKRKAAPLLEKAKREAEAKKKRLQPPPATPSPSTPRARSHVVGLSEASVSVLEKALEDAKRRMRRKRDSEGSELSVEQRSLSGDTGEGLE</sequence>
<accession>A0ABY5P2I3</accession>